<sequence>MFHSQALNVKEVPWLVPDDGNDYSYDTSVELSFFDSSPPTRLQPMQHAFNAPASKTGCSAVDHVPIRPLDLKGREQPAGNRRMMGVNRSVSDNAILQEQFTRPLPRASLTPRSPFILTRSSKSHFDGLQASHSPYTFSPNNISQARFGNSYMPSQPGRQPFSNRLPSMGQPNLLPLRSTSAPPPSNLSPTERHLRLGQFVEDIQYLGFSPASIGSPSDSDSGMSRDYQVGEDWVEVNVPMTPSRAGAKALQVLGGCTASNKPGRNPFKKTKKDCYRPAPSAVIKELDAFFGFPAVDAKPTTRVGHKTNLKQTSIMTSIVDSRGQVWEDETEREEFSSLLSEHQLEQQNRKTLGDSTNMVLLSPIRLRSKQAMDALRSKRDSDSHVKTKERIIYNRQQSHPPPSTMSFLQNDPYAGTQRRHTSPRNQPAAVKRKEPPPPLTLDSRSPSTVKQVMIEQIVSGRPRLPSVQVPVRKSSKVPALMRSVTDTPYTPFSAPRPAPVPPAPPMASRRVTANPLPHANHFARHDSGPKTPQTPSPEQPAVAQFLTRIHSIPNDHPEERSMLLQGVSFFEDSPPPDHTHFKFAPSKATMRDVSGRIRKAVRL</sequence>
<proteinExistence type="predicted"/>
<evidence type="ECO:0000313" key="2">
    <source>
        <dbReference type="Proteomes" id="UP001230649"/>
    </source>
</evidence>
<name>A0ACC2WTZ6_9TREE</name>
<keyword evidence="2" id="KW-1185">Reference proteome</keyword>
<dbReference type="EMBL" id="JASBWS010000008">
    <property type="protein sequence ID" value="KAJ9114586.1"/>
    <property type="molecule type" value="Genomic_DNA"/>
</dbReference>
<evidence type="ECO:0000313" key="1">
    <source>
        <dbReference type="EMBL" id="KAJ9114586.1"/>
    </source>
</evidence>
<comment type="caution">
    <text evidence="1">The sequence shown here is derived from an EMBL/GenBank/DDBJ whole genome shotgun (WGS) entry which is preliminary data.</text>
</comment>
<dbReference type="Proteomes" id="UP001230649">
    <property type="component" value="Unassembled WGS sequence"/>
</dbReference>
<accession>A0ACC2WTZ6</accession>
<protein>
    <submittedName>
        <fullName evidence="1">Uncharacterized protein</fullName>
    </submittedName>
</protein>
<organism evidence="1 2">
    <name type="scientific">Naganishia adeliensis</name>
    <dbReference type="NCBI Taxonomy" id="92952"/>
    <lineage>
        <taxon>Eukaryota</taxon>
        <taxon>Fungi</taxon>
        <taxon>Dikarya</taxon>
        <taxon>Basidiomycota</taxon>
        <taxon>Agaricomycotina</taxon>
        <taxon>Tremellomycetes</taxon>
        <taxon>Filobasidiales</taxon>
        <taxon>Filobasidiaceae</taxon>
        <taxon>Naganishia</taxon>
    </lineage>
</organism>
<gene>
    <name evidence="1" type="ORF">QFC20_001460</name>
</gene>
<reference evidence="1" key="1">
    <citation type="submission" date="2023-04" db="EMBL/GenBank/DDBJ databases">
        <title>Draft Genome sequencing of Naganishia species isolated from polar environments using Oxford Nanopore Technology.</title>
        <authorList>
            <person name="Leo P."/>
            <person name="Venkateswaran K."/>
        </authorList>
    </citation>
    <scope>NUCLEOTIDE SEQUENCE</scope>
    <source>
        <strain evidence="1">MNA-CCFEE 5262</strain>
    </source>
</reference>